<dbReference type="CDD" id="cd07045">
    <property type="entry name" value="BMC_CcmK_like"/>
    <property type="match status" value="1"/>
</dbReference>
<dbReference type="InterPro" id="IPR050575">
    <property type="entry name" value="BMC_shell"/>
</dbReference>
<dbReference type="InterPro" id="IPR000249">
    <property type="entry name" value="BMC_dom"/>
</dbReference>
<sequence>MKQSVKLQTKGGEVLVKTALGLIETIGLAAAVEAADTAVKAANIKLIGYELTKGGGMVTVKLCGDVGAVQAAVQAGAQAAAKVNKVWAVHVIPRPHNELEKLIQTRETTGCASEPPPAAPEFVPVQREEKVEPAPVPAVTAEELPPDDKAPAAVPGKKAPEVCNLCGDPACSRRKGEPRTTCIHYETNKEEE</sequence>
<dbReference type="Proteomes" id="UP000277811">
    <property type="component" value="Unassembled WGS sequence"/>
</dbReference>
<organism evidence="6 7">
    <name type="scientific">Lucifera butyrica</name>
    <dbReference type="NCBI Taxonomy" id="1351585"/>
    <lineage>
        <taxon>Bacteria</taxon>
        <taxon>Bacillati</taxon>
        <taxon>Bacillota</taxon>
        <taxon>Negativicutes</taxon>
        <taxon>Veillonellales</taxon>
        <taxon>Veillonellaceae</taxon>
        <taxon>Lucifera</taxon>
    </lineage>
</organism>
<gene>
    <name evidence="6" type="ORF">LUCI_0508</name>
</gene>
<dbReference type="InterPro" id="IPR037233">
    <property type="entry name" value="CcmK-like_sf"/>
</dbReference>
<dbReference type="EMBL" id="UPPP01000054">
    <property type="protein sequence ID" value="VBB05301.1"/>
    <property type="molecule type" value="Genomic_DNA"/>
</dbReference>
<comment type="subcellular location">
    <subcellularLocation>
        <location evidence="1">Bacterial microcompartment</location>
    </subcellularLocation>
</comment>
<dbReference type="GO" id="GO:0031469">
    <property type="term" value="C:bacterial microcompartment"/>
    <property type="evidence" value="ECO:0007669"/>
    <property type="project" value="UniProtKB-SubCell"/>
</dbReference>
<keyword evidence="7" id="KW-1185">Reference proteome</keyword>
<dbReference type="InterPro" id="IPR044872">
    <property type="entry name" value="CcmK/CsoS1_BMC"/>
</dbReference>
<proteinExistence type="inferred from homology"/>
<dbReference type="SMART" id="SM00877">
    <property type="entry name" value="BMC"/>
    <property type="match status" value="1"/>
</dbReference>
<dbReference type="Gene3D" id="3.30.70.1710">
    <property type="match status" value="1"/>
</dbReference>
<dbReference type="PROSITE" id="PS51930">
    <property type="entry name" value="BMC_2"/>
    <property type="match status" value="1"/>
</dbReference>
<dbReference type="AlphaFoldDB" id="A0A498R1Q6"/>
<dbReference type="PANTHER" id="PTHR33941:SF11">
    <property type="entry name" value="BACTERIAL MICROCOMPARTMENT SHELL PROTEIN PDUJ"/>
    <property type="match status" value="1"/>
</dbReference>
<comment type="similarity">
    <text evidence="3">Belongs to the bacterial microcompartments protein family.</text>
</comment>
<accession>A0A498R1Q6</accession>
<protein>
    <submittedName>
        <fullName evidence="6">Utilization microcompartments propanediol concentrating carbon dioxide mechanism carboxysome ethanolamine shell</fullName>
    </submittedName>
</protein>
<evidence type="ECO:0000313" key="6">
    <source>
        <dbReference type="EMBL" id="VBB05301.1"/>
    </source>
</evidence>
<evidence type="ECO:0000256" key="2">
    <source>
        <dbReference type="ARBA" id="ARBA00024446"/>
    </source>
</evidence>
<evidence type="ECO:0000256" key="4">
    <source>
        <dbReference type="SAM" id="MobiDB-lite"/>
    </source>
</evidence>
<evidence type="ECO:0000259" key="5">
    <source>
        <dbReference type="PROSITE" id="PS51930"/>
    </source>
</evidence>
<evidence type="ECO:0000256" key="1">
    <source>
        <dbReference type="ARBA" id="ARBA00024322"/>
    </source>
</evidence>
<name>A0A498R1Q6_9FIRM</name>
<reference evidence="6 7" key="1">
    <citation type="submission" date="2018-06" db="EMBL/GenBank/DDBJ databases">
        <authorList>
            <person name="Strepis N."/>
        </authorList>
    </citation>
    <scope>NUCLEOTIDE SEQUENCE [LARGE SCALE GENOMIC DNA]</scope>
    <source>
        <strain evidence="6">LUCI</strain>
    </source>
</reference>
<evidence type="ECO:0000256" key="3">
    <source>
        <dbReference type="PROSITE-ProRule" id="PRU01278"/>
    </source>
</evidence>
<feature type="region of interest" description="Disordered" evidence="4">
    <location>
        <begin position="129"/>
        <end position="159"/>
    </location>
</feature>
<feature type="domain" description="BMC" evidence="5">
    <location>
        <begin position="19"/>
        <end position="104"/>
    </location>
</feature>
<evidence type="ECO:0000313" key="7">
    <source>
        <dbReference type="Proteomes" id="UP000277811"/>
    </source>
</evidence>
<dbReference type="PANTHER" id="PTHR33941">
    <property type="entry name" value="PROPANEDIOL UTILIZATION PROTEIN PDUA"/>
    <property type="match status" value="1"/>
</dbReference>
<dbReference type="SUPFAM" id="SSF143414">
    <property type="entry name" value="CcmK-like"/>
    <property type="match status" value="1"/>
</dbReference>
<dbReference type="Pfam" id="PF00936">
    <property type="entry name" value="BMC"/>
    <property type="match status" value="1"/>
</dbReference>
<keyword evidence="2" id="KW-1283">Bacterial microcompartment</keyword>